<dbReference type="InterPro" id="IPR036345">
    <property type="entry name" value="ExoRNase_PH_dom2_sf"/>
</dbReference>
<evidence type="ECO:0000313" key="9">
    <source>
        <dbReference type="EMBL" id="KKQ92091.1"/>
    </source>
</evidence>
<dbReference type="InterPro" id="IPR015848">
    <property type="entry name" value="PNPase_PH_RNA-bd_bac/org-type"/>
</dbReference>
<dbReference type="InterPro" id="IPR004088">
    <property type="entry name" value="KH_dom_type_1"/>
</dbReference>
<dbReference type="InterPro" id="IPR004087">
    <property type="entry name" value="KH_dom"/>
</dbReference>
<dbReference type="InterPro" id="IPR012162">
    <property type="entry name" value="PNPase"/>
</dbReference>
<gene>
    <name evidence="6" type="primary">pnp</name>
    <name evidence="9" type="ORF">UT17_C0003G0114</name>
</gene>
<dbReference type="NCBIfam" id="TIGR03591">
    <property type="entry name" value="polynuc_phos"/>
    <property type="match status" value="1"/>
</dbReference>
<evidence type="ECO:0000256" key="5">
    <source>
        <dbReference type="ARBA" id="ARBA00022884"/>
    </source>
</evidence>
<evidence type="ECO:0000256" key="7">
    <source>
        <dbReference type="SAM" id="MobiDB-lite"/>
    </source>
</evidence>
<dbReference type="InterPro" id="IPR012340">
    <property type="entry name" value="NA-bd_OB-fold"/>
</dbReference>
<dbReference type="GO" id="GO:0004654">
    <property type="term" value="F:polyribonucleotide nucleotidyltransferase activity"/>
    <property type="evidence" value="ECO:0007669"/>
    <property type="project" value="UniProtKB-UniRule"/>
</dbReference>
<dbReference type="PROSITE" id="PS50126">
    <property type="entry name" value="S1"/>
    <property type="match status" value="1"/>
</dbReference>
<dbReference type="PROSITE" id="PS50084">
    <property type="entry name" value="KH_TYPE_1"/>
    <property type="match status" value="1"/>
</dbReference>
<dbReference type="EC" id="2.7.7.8" evidence="6"/>
<dbReference type="FunFam" id="3.30.1370.10:FF:000001">
    <property type="entry name" value="Polyribonucleotide nucleotidyltransferase"/>
    <property type="match status" value="1"/>
</dbReference>
<dbReference type="PANTHER" id="PTHR11252">
    <property type="entry name" value="POLYRIBONUCLEOTIDE NUCLEOTIDYLTRANSFERASE"/>
    <property type="match status" value="1"/>
</dbReference>
<dbReference type="CDD" id="cd04472">
    <property type="entry name" value="S1_PNPase"/>
    <property type="match status" value="1"/>
</dbReference>
<feature type="binding site" evidence="6">
    <location>
        <position position="511"/>
    </location>
    <ligand>
        <name>Mg(2+)</name>
        <dbReference type="ChEBI" id="CHEBI:18420"/>
    </ligand>
</feature>
<evidence type="ECO:0000256" key="3">
    <source>
        <dbReference type="ARBA" id="ARBA00022679"/>
    </source>
</evidence>
<dbReference type="SUPFAM" id="SSF46915">
    <property type="entry name" value="Polynucleotide phosphorylase/guanosine pentaphosphate synthase (PNPase/GPSI), domain 3"/>
    <property type="match status" value="1"/>
</dbReference>
<evidence type="ECO:0000256" key="6">
    <source>
        <dbReference type="HAMAP-Rule" id="MF_01595"/>
    </source>
</evidence>
<dbReference type="InterPro" id="IPR015847">
    <property type="entry name" value="ExoRNase_PH_dom2"/>
</dbReference>
<dbReference type="NCBIfam" id="NF008805">
    <property type="entry name" value="PRK11824.1"/>
    <property type="match status" value="1"/>
</dbReference>
<keyword evidence="2 6" id="KW-0963">Cytoplasm</keyword>
<keyword evidence="3 6" id="KW-0808">Transferase</keyword>
<feature type="compositionally biased region" description="Basic and acidic residues" evidence="7">
    <location>
        <begin position="773"/>
        <end position="784"/>
    </location>
</feature>
<dbReference type="AlphaFoldDB" id="A0A0G0PRY0"/>
<dbReference type="GO" id="GO:0005829">
    <property type="term" value="C:cytosol"/>
    <property type="evidence" value="ECO:0007669"/>
    <property type="project" value="TreeGrafter"/>
</dbReference>
<dbReference type="GO" id="GO:0000175">
    <property type="term" value="F:3'-5'-RNA exonuclease activity"/>
    <property type="evidence" value="ECO:0007669"/>
    <property type="project" value="TreeGrafter"/>
</dbReference>
<keyword evidence="6" id="KW-0479">Metal-binding</keyword>
<feature type="domain" description="S1 motif" evidence="8">
    <location>
        <begin position="641"/>
        <end position="710"/>
    </location>
</feature>
<dbReference type="CDD" id="cd02393">
    <property type="entry name" value="KH-I_PNPase"/>
    <property type="match status" value="1"/>
</dbReference>
<dbReference type="PANTHER" id="PTHR11252:SF0">
    <property type="entry name" value="POLYRIBONUCLEOTIDE NUCLEOTIDYLTRANSFERASE 1, MITOCHONDRIAL"/>
    <property type="match status" value="1"/>
</dbReference>
<dbReference type="CDD" id="cd11364">
    <property type="entry name" value="RNase_PH_PNPase_2"/>
    <property type="match status" value="1"/>
</dbReference>
<dbReference type="Pfam" id="PF01138">
    <property type="entry name" value="RNase_PH"/>
    <property type="match status" value="2"/>
</dbReference>
<proteinExistence type="inferred from homology"/>
<comment type="subcellular location">
    <subcellularLocation>
        <location evidence="6">Cytoplasm</location>
    </subcellularLocation>
</comment>
<dbReference type="GO" id="GO:0006396">
    <property type="term" value="P:RNA processing"/>
    <property type="evidence" value="ECO:0007669"/>
    <property type="project" value="InterPro"/>
</dbReference>
<keyword evidence="5 6" id="KW-0694">RNA-binding</keyword>
<dbReference type="SUPFAM" id="SSF54791">
    <property type="entry name" value="Eukaryotic type KH-domain (KH-domain type I)"/>
    <property type="match status" value="1"/>
</dbReference>
<evidence type="ECO:0000256" key="4">
    <source>
        <dbReference type="ARBA" id="ARBA00022695"/>
    </source>
</evidence>
<dbReference type="Pfam" id="PF03725">
    <property type="entry name" value="RNase_PH_C"/>
    <property type="match status" value="1"/>
</dbReference>
<dbReference type="InterPro" id="IPR027408">
    <property type="entry name" value="PNPase/RNase_PH_dom_sf"/>
</dbReference>
<evidence type="ECO:0000256" key="1">
    <source>
        <dbReference type="ARBA" id="ARBA00007404"/>
    </source>
</evidence>
<evidence type="ECO:0000259" key="8">
    <source>
        <dbReference type="PROSITE" id="PS50126"/>
    </source>
</evidence>
<dbReference type="PIRSF" id="PIRSF005499">
    <property type="entry name" value="PNPase"/>
    <property type="match status" value="1"/>
</dbReference>
<feature type="compositionally biased region" description="Gly residues" evidence="7">
    <location>
        <begin position="726"/>
        <end position="772"/>
    </location>
</feature>
<dbReference type="FunFam" id="3.30.230.70:FF:000001">
    <property type="entry name" value="Polyribonucleotide nucleotidyltransferase"/>
    <property type="match status" value="1"/>
</dbReference>
<dbReference type="InterPro" id="IPR020568">
    <property type="entry name" value="Ribosomal_Su5_D2-typ_SF"/>
</dbReference>
<dbReference type="GO" id="GO:0006402">
    <property type="term" value="P:mRNA catabolic process"/>
    <property type="evidence" value="ECO:0007669"/>
    <property type="project" value="UniProtKB-UniRule"/>
</dbReference>
<dbReference type="EMBL" id="LBVU01000003">
    <property type="protein sequence ID" value="KKQ92091.1"/>
    <property type="molecule type" value="Genomic_DNA"/>
</dbReference>
<reference evidence="9 10" key="1">
    <citation type="journal article" date="2015" name="Nature">
        <title>rRNA introns, odd ribosomes, and small enigmatic genomes across a large radiation of phyla.</title>
        <authorList>
            <person name="Brown C.T."/>
            <person name="Hug L.A."/>
            <person name="Thomas B.C."/>
            <person name="Sharon I."/>
            <person name="Castelle C.J."/>
            <person name="Singh A."/>
            <person name="Wilkins M.J."/>
            <person name="Williams K.H."/>
            <person name="Banfield J.F."/>
        </authorList>
    </citation>
    <scope>NUCLEOTIDE SEQUENCE [LARGE SCALE GENOMIC DNA]</scope>
</reference>
<evidence type="ECO:0000256" key="2">
    <source>
        <dbReference type="ARBA" id="ARBA00022490"/>
    </source>
</evidence>
<dbReference type="Pfam" id="PF00575">
    <property type="entry name" value="S1"/>
    <property type="match status" value="1"/>
</dbReference>
<feature type="binding site" evidence="6">
    <location>
        <position position="505"/>
    </location>
    <ligand>
        <name>Mg(2+)</name>
        <dbReference type="ChEBI" id="CHEBI:18420"/>
    </ligand>
</feature>
<dbReference type="STRING" id="1618572.UT17_C0003G0114"/>
<name>A0A0G0PRY0_9BACT</name>
<dbReference type="SUPFAM" id="SSF50249">
    <property type="entry name" value="Nucleic acid-binding proteins"/>
    <property type="match status" value="1"/>
</dbReference>
<dbReference type="Pfam" id="PF00013">
    <property type="entry name" value="KH_1"/>
    <property type="match status" value="1"/>
</dbReference>
<dbReference type="HAMAP" id="MF_01595">
    <property type="entry name" value="PNPase"/>
    <property type="match status" value="1"/>
</dbReference>
<feature type="compositionally biased region" description="Basic and acidic residues" evidence="7">
    <location>
        <begin position="797"/>
        <end position="807"/>
    </location>
</feature>
<comment type="cofactor">
    <cofactor evidence="6">
        <name>Mg(2+)</name>
        <dbReference type="ChEBI" id="CHEBI:18420"/>
    </cofactor>
</comment>
<comment type="similarity">
    <text evidence="1 6">Belongs to the polyribonucleotide nucleotidyltransferase family.</text>
</comment>
<dbReference type="Gene3D" id="2.40.50.140">
    <property type="entry name" value="Nucleic acid-binding proteins"/>
    <property type="match status" value="1"/>
</dbReference>
<dbReference type="GO" id="GO:0003723">
    <property type="term" value="F:RNA binding"/>
    <property type="evidence" value="ECO:0007669"/>
    <property type="project" value="UniProtKB-UniRule"/>
</dbReference>
<accession>A0A0G0PRY0</accession>
<protein>
    <recommendedName>
        <fullName evidence="6">Polyribonucleotide nucleotidyltransferase</fullName>
        <ecNumber evidence="6">2.7.7.8</ecNumber>
    </recommendedName>
    <alternativeName>
        <fullName evidence="6">Polynucleotide phosphorylase</fullName>
        <shortName evidence="6">PNPase</shortName>
    </alternativeName>
</protein>
<feature type="region of interest" description="Disordered" evidence="7">
    <location>
        <begin position="708"/>
        <end position="807"/>
    </location>
</feature>
<keyword evidence="4 6" id="KW-0548">Nucleotidyltransferase</keyword>
<feature type="compositionally biased region" description="Basic and acidic residues" evidence="7">
    <location>
        <begin position="713"/>
        <end position="724"/>
    </location>
</feature>
<dbReference type="InterPro" id="IPR036612">
    <property type="entry name" value="KH_dom_type_1_sf"/>
</dbReference>
<dbReference type="SMART" id="SM00316">
    <property type="entry name" value="S1"/>
    <property type="match status" value="1"/>
</dbReference>
<dbReference type="PATRIC" id="fig|1618572.3.peg.544"/>
<dbReference type="GO" id="GO:0000287">
    <property type="term" value="F:magnesium ion binding"/>
    <property type="evidence" value="ECO:0007669"/>
    <property type="project" value="UniProtKB-UniRule"/>
</dbReference>
<dbReference type="Proteomes" id="UP000034774">
    <property type="component" value="Unassembled WGS sequence"/>
</dbReference>
<dbReference type="Pfam" id="PF03726">
    <property type="entry name" value="PNPase"/>
    <property type="match status" value="1"/>
</dbReference>
<dbReference type="SUPFAM" id="SSF55666">
    <property type="entry name" value="Ribonuclease PH domain 2-like"/>
    <property type="match status" value="2"/>
</dbReference>
<dbReference type="InterPro" id="IPR001247">
    <property type="entry name" value="ExoRNase_PH_dom1"/>
</dbReference>
<dbReference type="SUPFAM" id="SSF54211">
    <property type="entry name" value="Ribosomal protein S5 domain 2-like"/>
    <property type="match status" value="2"/>
</dbReference>
<dbReference type="SMART" id="SM00322">
    <property type="entry name" value="KH"/>
    <property type="match status" value="1"/>
</dbReference>
<dbReference type="InterPro" id="IPR003029">
    <property type="entry name" value="S1_domain"/>
</dbReference>
<comment type="caution">
    <text evidence="9">The sequence shown here is derived from an EMBL/GenBank/DDBJ whole genome shotgun (WGS) entry which is preliminary data.</text>
</comment>
<dbReference type="InterPro" id="IPR036456">
    <property type="entry name" value="PNPase_PH_RNA-bd_sf"/>
</dbReference>
<dbReference type="Gene3D" id="3.30.230.70">
    <property type="entry name" value="GHMP Kinase, N-terminal domain"/>
    <property type="match status" value="2"/>
</dbReference>
<organism evidence="9 10">
    <name type="scientific">Candidatus Woesebacteria bacterium GW2011_GWB1_39_10</name>
    <dbReference type="NCBI Taxonomy" id="1618572"/>
    <lineage>
        <taxon>Bacteria</taxon>
        <taxon>Candidatus Woeseibacteriota</taxon>
    </lineage>
</organism>
<dbReference type="Gene3D" id="3.30.1370.10">
    <property type="entry name" value="K Homology domain, type 1"/>
    <property type="match status" value="1"/>
</dbReference>
<sequence length="807" mass="86658">MVSHDSSETSELNLQTYLKIMKKIEKSIELGGRTLTLSTGELAEQAGGAVIARHGDTVVLATVASAPMKMEMDYFPLSVDYLERLYAGGRIKGSKWVKKEGRPTDDEILSARLIDRSIRPLFPKSYKMEVQVTVTVLSVDMENDPKTLGAIAASAAIHVSTLPWKGPVAPLTVGLIEDKYKINPIASEMKASLMNLTVSSTKEAVLMVEAGANEVTEAQIVKGVELAFKESKAVLKLIEDLSKEVGRTRETYKEEKPSAELENQVKKLVGDKIAGVVASLVQVENGRSTELADLIDAVTENVTETDAKWVPEIVDHMKKDFIREQILKKGIRPDGRKLTEVRKLSGEVGYLPRVHGSALFKRGQTHVLSVATLGAQSMGQLLESAEGEAEKRYMHQYSMPPYASGEVGRFGNPGRREIGHGALAERALEPVIPSQDDFPYAIRVVSEVMSSNGSTSMASVVGSTLSLMDAGVPIKAPVAGIAMGLIFGSSEKEFAVLSDIMGIEDYNGDMDFKVAGTEKGITALQLDVKTLNLTPEILEKALEQSKDARGQVMKAIVDTLAEPRKTVSQYAPKIQVVKIPVDKIGEFIGPGGKNIKKVMADFGVTVDVSDDGSVAVSGVDPEKMQSAISYVEGFAKEVQAGEIYDGEVVRIMPFGAFVNILPGKDGMVHVSDMGREEFVADANDVVKIGDKVKVRVVKIDEMGRINLSMNMDPAKDKPREERPRGGGRGGFGGGSRGGFGEGRGGFGGGSRGGFSGGRSGGFSRGPRTGFGGPRRDFGNSDRPGEAGGPHFPTSRLMGDDSNKDFGR</sequence>
<evidence type="ECO:0000313" key="10">
    <source>
        <dbReference type="Proteomes" id="UP000034774"/>
    </source>
</evidence>
<keyword evidence="6" id="KW-0460">Magnesium</keyword>
<comment type="function">
    <text evidence="6">Involved in mRNA degradation. Catalyzes the phosphorolysis of single-stranded polyribonucleotides processively in the 3'- to 5'-direction.</text>
</comment>
<comment type="catalytic activity">
    <reaction evidence="6">
        <text>RNA(n+1) + phosphate = RNA(n) + a ribonucleoside 5'-diphosphate</text>
        <dbReference type="Rhea" id="RHEA:22096"/>
        <dbReference type="Rhea" id="RHEA-COMP:14527"/>
        <dbReference type="Rhea" id="RHEA-COMP:17342"/>
        <dbReference type="ChEBI" id="CHEBI:43474"/>
        <dbReference type="ChEBI" id="CHEBI:57930"/>
        <dbReference type="ChEBI" id="CHEBI:140395"/>
        <dbReference type="EC" id="2.7.7.8"/>
    </reaction>
</comment>